<comment type="caution">
    <text evidence="1">The sequence shown here is derived from an EMBL/GenBank/DDBJ whole genome shotgun (WGS) entry which is preliminary data.</text>
</comment>
<protein>
    <recommendedName>
        <fullName evidence="2">CPXCG motif-containing cysteine-rich protein</fullName>
    </recommendedName>
</protein>
<proteinExistence type="predicted"/>
<dbReference type="InterPro" id="IPR025990">
    <property type="entry name" value="zinc_ribbon_bacterial"/>
</dbReference>
<reference evidence="1" key="1">
    <citation type="journal article" date="2015" name="Nature">
        <title>Complex archaea that bridge the gap between prokaryotes and eukaryotes.</title>
        <authorList>
            <person name="Spang A."/>
            <person name="Saw J.H."/>
            <person name="Jorgensen S.L."/>
            <person name="Zaremba-Niedzwiedzka K."/>
            <person name="Martijn J."/>
            <person name="Lind A.E."/>
            <person name="van Eijk R."/>
            <person name="Schleper C."/>
            <person name="Guy L."/>
            <person name="Ettema T.J."/>
        </authorList>
    </citation>
    <scope>NUCLEOTIDE SEQUENCE</scope>
</reference>
<dbReference type="EMBL" id="LAZR01008166">
    <property type="protein sequence ID" value="KKM80526.1"/>
    <property type="molecule type" value="Genomic_DNA"/>
</dbReference>
<evidence type="ECO:0000313" key="1">
    <source>
        <dbReference type="EMBL" id="KKM80526.1"/>
    </source>
</evidence>
<dbReference type="AlphaFoldDB" id="A0A0F9L0M5"/>
<accession>A0A0F9L0M5</accession>
<sequence length="65" mass="7400">MNGLIETVISCPYCGEQLDVIVEIIEESQEYIEDCQVCCRPITFDIITEFDGTYSISVRAENETM</sequence>
<dbReference type="SUPFAM" id="SSF57783">
    <property type="entry name" value="Zinc beta-ribbon"/>
    <property type="match status" value="1"/>
</dbReference>
<dbReference type="InterPro" id="IPR017143">
    <property type="entry name" value="UCP037225"/>
</dbReference>
<name>A0A0F9L0M5_9ZZZZ</name>
<gene>
    <name evidence="1" type="ORF">LCGC14_1338940</name>
</gene>
<dbReference type="Pfam" id="PF14255">
    <property type="entry name" value="Zn_ribbon_21"/>
    <property type="match status" value="1"/>
</dbReference>
<dbReference type="PIRSF" id="PIRSF037225">
    <property type="entry name" value="UCP037225"/>
    <property type="match status" value="1"/>
</dbReference>
<evidence type="ECO:0008006" key="2">
    <source>
        <dbReference type="Google" id="ProtNLM"/>
    </source>
</evidence>
<organism evidence="1">
    <name type="scientific">marine sediment metagenome</name>
    <dbReference type="NCBI Taxonomy" id="412755"/>
    <lineage>
        <taxon>unclassified sequences</taxon>
        <taxon>metagenomes</taxon>
        <taxon>ecological metagenomes</taxon>
    </lineage>
</organism>